<organism evidence="3 4">
    <name type="scientific">Thauera sinica</name>
    <dbReference type="NCBI Taxonomy" id="2665146"/>
    <lineage>
        <taxon>Bacteria</taxon>
        <taxon>Pseudomonadati</taxon>
        <taxon>Pseudomonadota</taxon>
        <taxon>Betaproteobacteria</taxon>
        <taxon>Rhodocyclales</taxon>
        <taxon>Zoogloeaceae</taxon>
        <taxon>Thauera</taxon>
    </lineage>
</organism>
<feature type="region of interest" description="Disordered" evidence="1">
    <location>
        <begin position="71"/>
        <end position="92"/>
    </location>
</feature>
<dbReference type="PANTHER" id="PTHR39335:SF1">
    <property type="entry name" value="BLL4220 PROTEIN"/>
    <property type="match status" value="1"/>
</dbReference>
<gene>
    <name evidence="3" type="ORF">ACFPTN_01915</name>
</gene>
<name>A0ABW1AM77_9RHOO</name>
<dbReference type="InterPro" id="IPR005297">
    <property type="entry name" value="Lipoprotein_repeat"/>
</dbReference>
<evidence type="ECO:0000313" key="4">
    <source>
        <dbReference type="Proteomes" id="UP001595974"/>
    </source>
</evidence>
<feature type="chain" id="PRO_5045535576" description="Lipoprotein with Yx(FWY)xxD motif" evidence="2">
    <location>
        <begin position="26"/>
        <end position="128"/>
    </location>
</feature>
<dbReference type="Pfam" id="PF03640">
    <property type="entry name" value="Lipoprotein_15"/>
    <property type="match status" value="2"/>
</dbReference>
<comment type="caution">
    <text evidence="3">The sequence shown here is derived from an EMBL/GenBank/DDBJ whole genome shotgun (WGS) entry which is preliminary data.</text>
</comment>
<evidence type="ECO:0000256" key="2">
    <source>
        <dbReference type="SAM" id="SignalP"/>
    </source>
</evidence>
<dbReference type="InterPro" id="IPR006311">
    <property type="entry name" value="TAT_signal"/>
</dbReference>
<feature type="compositionally biased region" description="Basic and acidic residues" evidence="1">
    <location>
        <begin position="107"/>
        <end position="116"/>
    </location>
</feature>
<dbReference type="Proteomes" id="UP001595974">
    <property type="component" value="Unassembled WGS sequence"/>
</dbReference>
<reference evidence="4" key="1">
    <citation type="journal article" date="2019" name="Int. J. Syst. Evol. Microbiol.">
        <title>The Global Catalogue of Microorganisms (GCM) 10K type strain sequencing project: providing services to taxonomists for standard genome sequencing and annotation.</title>
        <authorList>
            <consortium name="The Broad Institute Genomics Platform"/>
            <consortium name="The Broad Institute Genome Sequencing Center for Infectious Disease"/>
            <person name="Wu L."/>
            <person name="Ma J."/>
        </authorList>
    </citation>
    <scope>NUCLEOTIDE SEQUENCE [LARGE SCALE GENOMIC DNA]</scope>
    <source>
        <strain evidence="4">SHR3</strain>
    </source>
</reference>
<dbReference type="PROSITE" id="PS51318">
    <property type="entry name" value="TAT"/>
    <property type="match status" value="1"/>
</dbReference>
<dbReference type="PANTHER" id="PTHR39335">
    <property type="entry name" value="BLL4220 PROTEIN"/>
    <property type="match status" value="1"/>
</dbReference>
<proteinExistence type="predicted"/>
<keyword evidence="4" id="KW-1185">Reference proteome</keyword>
<feature type="region of interest" description="Disordered" evidence="1">
    <location>
        <begin position="104"/>
        <end position="128"/>
    </location>
</feature>
<dbReference type="PIRSF" id="PIRSF029720">
    <property type="entry name" value="UCP029720"/>
    <property type="match status" value="1"/>
</dbReference>
<protein>
    <recommendedName>
        <fullName evidence="5">Lipoprotein with Yx(FWY)xxD motif</fullName>
    </recommendedName>
</protein>
<evidence type="ECO:0000313" key="3">
    <source>
        <dbReference type="EMBL" id="MFC5768121.1"/>
    </source>
</evidence>
<keyword evidence="2" id="KW-0732">Signal</keyword>
<evidence type="ECO:0008006" key="5">
    <source>
        <dbReference type="Google" id="ProtNLM"/>
    </source>
</evidence>
<dbReference type="RefSeq" id="WP_096448997.1">
    <property type="nucleotide sequence ID" value="NZ_JBHSOG010000007.1"/>
</dbReference>
<feature type="signal peptide" evidence="2">
    <location>
        <begin position="1"/>
        <end position="25"/>
    </location>
</feature>
<accession>A0ABW1AM77</accession>
<sequence length="128" mass="13428">MNTRSRLLAALALLTLSAAGPGAHAADAPAMARDGVLVTPAGMTLYTFDKDPADATRSMCNGPCANNWPPLAADKSAAPTGDWKPIARDDGGMQWSYKGKPLYTWSKDQKPGDRSGDGMNGVWHTAAP</sequence>
<dbReference type="EMBL" id="JBHSOG010000007">
    <property type="protein sequence ID" value="MFC5768121.1"/>
    <property type="molecule type" value="Genomic_DNA"/>
</dbReference>
<dbReference type="InterPro" id="IPR014558">
    <property type="entry name" value="UCP029720"/>
</dbReference>
<evidence type="ECO:0000256" key="1">
    <source>
        <dbReference type="SAM" id="MobiDB-lite"/>
    </source>
</evidence>